<dbReference type="Proteomes" id="UP000673691">
    <property type="component" value="Unassembled WGS sequence"/>
</dbReference>
<dbReference type="SUPFAM" id="SSF56235">
    <property type="entry name" value="N-terminal nucleophile aminohydrolases (Ntn hydrolases)"/>
    <property type="match status" value="1"/>
</dbReference>
<gene>
    <name evidence="1" type="ORF">BJ554DRAFT_1574</name>
</gene>
<accession>A0A8H8DH40</accession>
<dbReference type="InterPro" id="IPR029055">
    <property type="entry name" value="Ntn_hydrolases_N"/>
</dbReference>
<keyword evidence="2" id="KW-1185">Reference proteome</keyword>
<proteinExistence type="predicted"/>
<comment type="caution">
    <text evidence="1">The sequence shown here is derived from an EMBL/GenBank/DDBJ whole genome shotgun (WGS) entry which is preliminary data.</text>
</comment>
<protein>
    <submittedName>
        <fullName evidence="1">Uncharacterized protein</fullName>
    </submittedName>
</protein>
<dbReference type="OrthoDB" id="10248542at2759"/>
<dbReference type="Gene3D" id="3.60.20.10">
    <property type="entry name" value="Glutamine Phosphoribosylpyrophosphate, subunit 1, domain 1"/>
    <property type="match status" value="1"/>
</dbReference>
<reference evidence="1 2" key="1">
    <citation type="journal article" name="Sci. Rep.">
        <title>Genome-scale phylogenetic analyses confirm Olpidium as the closest living zoosporic fungus to the non-flagellated, terrestrial fungi.</title>
        <authorList>
            <person name="Chang Y."/>
            <person name="Rochon D."/>
            <person name="Sekimoto S."/>
            <person name="Wang Y."/>
            <person name="Chovatia M."/>
            <person name="Sandor L."/>
            <person name="Salamov A."/>
            <person name="Grigoriev I.V."/>
            <person name="Stajich J.E."/>
            <person name="Spatafora J.W."/>
        </authorList>
    </citation>
    <scope>NUCLEOTIDE SEQUENCE [LARGE SCALE GENOMIC DNA]</scope>
    <source>
        <strain evidence="1">S191</strain>
    </source>
</reference>
<name>A0A8H8DH40_9FUNG</name>
<organism evidence="1 2">
    <name type="scientific">Olpidium bornovanus</name>
    <dbReference type="NCBI Taxonomy" id="278681"/>
    <lineage>
        <taxon>Eukaryota</taxon>
        <taxon>Fungi</taxon>
        <taxon>Fungi incertae sedis</taxon>
        <taxon>Olpidiomycota</taxon>
        <taxon>Olpidiomycotina</taxon>
        <taxon>Olpidiomycetes</taxon>
        <taxon>Olpidiales</taxon>
        <taxon>Olpidiaceae</taxon>
        <taxon>Olpidium</taxon>
    </lineage>
</organism>
<evidence type="ECO:0000313" key="2">
    <source>
        <dbReference type="Proteomes" id="UP000673691"/>
    </source>
</evidence>
<dbReference type="AlphaFoldDB" id="A0A8H8DH40"/>
<feature type="non-terminal residue" evidence="1">
    <location>
        <position position="67"/>
    </location>
</feature>
<sequence length="67" mass="7559">MIASYGSLARFRDLQRVISVGDTTLLGASGDISDFQYVKHLLDQLMTEEYVVDDGHVLNAVQVYEYM</sequence>
<evidence type="ECO:0000313" key="1">
    <source>
        <dbReference type="EMBL" id="KAG5458240.1"/>
    </source>
</evidence>
<dbReference type="EMBL" id="JAEFCI010008789">
    <property type="protein sequence ID" value="KAG5458240.1"/>
    <property type="molecule type" value="Genomic_DNA"/>
</dbReference>